<keyword evidence="12" id="KW-1185">Reference proteome</keyword>
<evidence type="ECO:0000256" key="10">
    <source>
        <dbReference type="RuleBase" id="RU364028"/>
    </source>
</evidence>
<keyword evidence="5 10" id="KW-0808">Transferase</keyword>
<evidence type="ECO:0000256" key="6">
    <source>
        <dbReference type="ARBA" id="ARBA00022692"/>
    </source>
</evidence>
<dbReference type="Pfam" id="PF13641">
    <property type="entry name" value="Glyco_tranf_2_3"/>
    <property type="match status" value="1"/>
</dbReference>
<comment type="similarity">
    <text evidence="2 10">Belongs to the glycosyltransferase 2 family.</text>
</comment>
<keyword evidence="8 10" id="KW-0472">Membrane</keyword>
<keyword evidence="6 10" id="KW-0812">Transmembrane</keyword>
<dbReference type="InterPro" id="IPR023853">
    <property type="entry name" value="PGA_PgaC/IcaA"/>
</dbReference>
<evidence type="ECO:0000256" key="9">
    <source>
        <dbReference type="NCBIfam" id="TIGR03937"/>
    </source>
</evidence>
<keyword evidence="7 10" id="KW-1133">Transmembrane helix</keyword>
<dbReference type="PANTHER" id="PTHR43630">
    <property type="entry name" value="POLY-BETA-1,6-N-ACETYL-D-GLUCOSAMINE SYNTHASE"/>
    <property type="match status" value="1"/>
</dbReference>
<sequence>MKELPILYLFYYPLIMGIIWSIGGLIFYIRREKNTLMNVSTIDMPFVSILIPTYNEEETIEETVVHCSNIKYPHFEIIVVNDGSKDRTMEILKEMMETYPNLRVVNLRENRGKANALKQGVLVSKGEFIAAIDSDAILDQDALLHIMPHFLLPNNGERVGAVTGNPRIRNRSTLLAKIQLAEYASIIGLIKRTQRILGKVMTVSGVFVVFRKKALLDVGMWDTDLITDDIGITWKLQRRFWDIRYEPKALCWMLVPETLKGIWKQRSRWTQGGIEVVLRHKDIFLDWRQRRLYPVYMEQLLSIIWAFTWFICTLVAVYNLLFLNTFSSPLLWMGNYLSIICIIQFLVALMIEKHYEKNILKYLIWTIWYPLIYWHIAALLVIFSFPKGLKILRKSKNEFATWESPDRGFHLKN</sequence>
<keyword evidence="4 10" id="KW-0328">Glycosyltransferase</keyword>
<dbReference type="EMBL" id="JBIACJ010000002">
    <property type="protein sequence ID" value="MFE8695771.1"/>
    <property type="molecule type" value="Genomic_DNA"/>
</dbReference>
<feature type="transmembrane region" description="Helical" evidence="10">
    <location>
        <begin position="363"/>
        <end position="385"/>
    </location>
</feature>
<dbReference type="SUPFAM" id="SSF53448">
    <property type="entry name" value="Nucleotide-diphospho-sugar transferases"/>
    <property type="match status" value="1"/>
</dbReference>
<keyword evidence="3 10" id="KW-1003">Cell membrane</keyword>
<evidence type="ECO:0000256" key="1">
    <source>
        <dbReference type="ARBA" id="ARBA00004651"/>
    </source>
</evidence>
<evidence type="ECO:0000313" key="12">
    <source>
        <dbReference type="Proteomes" id="UP001601058"/>
    </source>
</evidence>
<name>A0ABW6JV59_9BACI</name>
<gene>
    <name evidence="11" type="primary">pgaC</name>
    <name evidence="11" type="ORF">ACFYKT_05265</name>
</gene>
<dbReference type="CDD" id="cd06423">
    <property type="entry name" value="CESA_like"/>
    <property type="match status" value="1"/>
</dbReference>
<evidence type="ECO:0000313" key="11">
    <source>
        <dbReference type="EMBL" id="MFE8695771.1"/>
    </source>
</evidence>
<dbReference type="Proteomes" id="UP001601058">
    <property type="component" value="Unassembled WGS sequence"/>
</dbReference>
<dbReference type="Gene3D" id="3.90.550.10">
    <property type="entry name" value="Spore Coat Polysaccharide Biosynthesis Protein SpsA, Chain A"/>
    <property type="match status" value="1"/>
</dbReference>
<dbReference type="RefSeq" id="WP_389216458.1">
    <property type="nucleotide sequence ID" value="NZ_JBIACJ010000002.1"/>
</dbReference>
<protein>
    <recommendedName>
        <fullName evidence="9 10">Poly-beta-1,6-N-acetyl-D-glucosamine synthase</fullName>
        <shortName evidence="10">Poly-beta-1,6-GlcNAc synthase</shortName>
        <ecNumber evidence="10">2.4.1.-</ecNumber>
    </recommendedName>
</protein>
<evidence type="ECO:0000256" key="2">
    <source>
        <dbReference type="ARBA" id="ARBA00006739"/>
    </source>
</evidence>
<evidence type="ECO:0000256" key="4">
    <source>
        <dbReference type="ARBA" id="ARBA00022676"/>
    </source>
</evidence>
<dbReference type="NCBIfam" id="TIGR03937">
    <property type="entry name" value="PgaC_IcaA"/>
    <property type="match status" value="1"/>
</dbReference>
<evidence type="ECO:0000256" key="7">
    <source>
        <dbReference type="ARBA" id="ARBA00022989"/>
    </source>
</evidence>
<evidence type="ECO:0000256" key="8">
    <source>
        <dbReference type="ARBA" id="ARBA00023136"/>
    </source>
</evidence>
<feature type="transmembrane region" description="Helical" evidence="10">
    <location>
        <begin position="6"/>
        <end position="29"/>
    </location>
</feature>
<dbReference type="InterPro" id="IPR029044">
    <property type="entry name" value="Nucleotide-diphossugar_trans"/>
</dbReference>
<comment type="caution">
    <text evidence="11">The sequence shown here is derived from an EMBL/GenBank/DDBJ whole genome shotgun (WGS) entry which is preliminary data.</text>
</comment>
<comment type="subcellular location">
    <subcellularLocation>
        <location evidence="1 10">Cell membrane</location>
        <topology evidence="1 10">Multi-pass membrane protein</topology>
    </subcellularLocation>
</comment>
<dbReference type="EC" id="2.4.1.-" evidence="10"/>
<organism evidence="11 12">
    <name type="scientific">Cytobacillus mangrovibacter</name>
    <dbReference type="NCBI Taxonomy" id="3299024"/>
    <lineage>
        <taxon>Bacteria</taxon>
        <taxon>Bacillati</taxon>
        <taxon>Bacillota</taxon>
        <taxon>Bacilli</taxon>
        <taxon>Bacillales</taxon>
        <taxon>Bacillaceae</taxon>
        <taxon>Cytobacillus</taxon>
    </lineage>
</organism>
<proteinExistence type="inferred from homology"/>
<feature type="transmembrane region" description="Helical" evidence="10">
    <location>
        <begin position="300"/>
        <end position="321"/>
    </location>
</feature>
<feature type="transmembrane region" description="Helical" evidence="10">
    <location>
        <begin position="333"/>
        <end position="351"/>
    </location>
</feature>
<evidence type="ECO:0000256" key="3">
    <source>
        <dbReference type="ARBA" id="ARBA00022475"/>
    </source>
</evidence>
<dbReference type="PANTHER" id="PTHR43630:SF1">
    <property type="entry name" value="POLY-BETA-1,6-N-ACETYL-D-GLUCOSAMINE SYNTHASE"/>
    <property type="match status" value="1"/>
</dbReference>
<evidence type="ECO:0000256" key="5">
    <source>
        <dbReference type="ARBA" id="ARBA00022679"/>
    </source>
</evidence>
<reference evidence="11 12" key="1">
    <citation type="submission" date="2024-08" db="EMBL/GenBank/DDBJ databases">
        <title>Two novel Cytobacillus novel species.</title>
        <authorList>
            <person name="Liu G."/>
        </authorList>
    </citation>
    <scope>NUCLEOTIDE SEQUENCE [LARGE SCALE GENOMIC DNA]</scope>
    <source>
        <strain evidence="11 12">FJAT-53684</strain>
    </source>
</reference>
<accession>A0ABW6JV59</accession>